<name>A0ABV8UGV9_9PROT</name>
<proteinExistence type="predicted"/>
<accession>A0ABV8UGV9</accession>
<comment type="caution">
    <text evidence="2">The sequence shown here is derived from an EMBL/GenBank/DDBJ whole genome shotgun (WGS) entry which is preliminary data.</text>
</comment>
<dbReference type="InterPro" id="IPR050644">
    <property type="entry name" value="PG_Glycine_Bridge_Synth"/>
</dbReference>
<dbReference type="PANTHER" id="PTHR36174:SF1">
    <property type="entry name" value="LIPID II:GLYCINE GLYCYLTRANSFERASE"/>
    <property type="match status" value="1"/>
</dbReference>
<feature type="domain" description="BioF2-like acetyltransferase" evidence="1">
    <location>
        <begin position="161"/>
        <end position="290"/>
    </location>
</feature>
<evidence type="ECO:0000313" key="2">
    <source>
        <dbReference type="EMBL" id="MFC4349714.1"/>
    </source>
</evidence>
<dbReference type="InterPro" id="IPR016181">
    <property type="entry name" value="Acyl_CoA_acyltransferase"/>
</dbReference>
<organism evidence="2 3">
    <name type="scientific">Kordiimonas lipolytica</name>
    <dbReference type="NCBI Taxonomy" id="1662421"/>
    <lineage>
        <taxon>Bacteria</taxon>
        <taxon>Pseudomonadati</taxon>
        <taxon>Pseudomonadota</taxon>
        <taxon>Alphaproteobacteria</taxon>
        <taxon>Kordiimonadales</taxon>
        <taxon>Kordiimonadaceae</taxon>
        <taxon>Kordiimonas</taxon>
    </lineage>
</organism>
<sequence>MTVRVRQLDTAAVAPWDEFVEAHPDGTFCHRAGWKQVIEDGAGHESPFLIAEQDGAIVGVLPLTLRLSLLFGKLATSTMFGVYGGPLAVNDEAYQALDEAAWKLARDAGCDTLEYRTLRARHQGEPDWQTASGKAATFIKDIVPGDEQEMLLQIPRKQRAVVRKSLKHGLVSDWSSVVSEFYDLYAYSVHGLGTPVFPKALFQAFKAVFGDDVLIQIIRDGDGLGVASLMSFRTKDTILPFYAGSSAHARGLAAHDFMYFDLMKKAVADGHAKFDFGRSKVGTGPYNFKKNWGFEPTPLEYEYRLAPGASIPNMSPQNRKFSLLIAAWKRLPLGLANLIGPPVARHLG</sequence>
<dbReference type="NCBIfam" id="TIGR03019">
    <property type="entry name" value="pepcterm_femAB"/>
    <property type="match status" value="1"/>
</dbReference>
<dbReference type="RefSeq" id="WP_068145055.1">
    <property type="nucleotide sequence ID" value="NZ_JBHSCR010000035.1"/>
</dbReference>
<dbReference type="PANTHER" id="PTHR36174">
    <property type="entry name" value="LIPID II:GLYCINE GLYCYLTRANSFERASE"/>
    <property type="match status" value="1"/>
</dbReference>
<dbReference type="InterPro" id="IPR038740">
    <property type="entry name" value="BioF2-like_GNAT_dom"/>
</dbReference>
<dbReference type="EMBL" id="JBHSCR010000035">
    <property type="protein sequence ID" value="MFC4349714.1"/>
    <property type="molecule type" value="Genomic_DNA"/>
</dbReference>
<evidence type="ECO:0000259" key="1">
    <source>
        <dbReference type="Pfam" id="PF13480"/>
    </source>
</evidence>
<evidence type="ECO:0000313" key="3">
    <source>
        <dbReference type="Proteomes" id="UP001595776"/>
    </source>
</evidence>
<dbReference type="InterPro" id="IPR017469">
    <property type="entry name" value="PEP-CTERM_FemAB-rel"/>
</dbReference>
<dbReference type="Proteomes" id="UP001595776">
    <property type="component" value="Unassembled WGS sequence"/>
</dbReference>
<gene>
    <name evidence="2" type="ORF">ACFO5Q_17820</name>
</gene>
<dbReference type="SUPFAM" id="SSF55729">
    <property type="entry name" value="Acyl-CoA N-acyltransferases (Nat)"/>
    <property type="match status" value="2"/>
</dbReference>
<protein>
    <submittedName>
        <fullName evidence="2">FemAB family XrtA/PEP-CTERM system-associated protein</fullName>
    </submittedName>
</protein>
<keyword evidence="3" id="KW-1185">Reference proteome</keyword>
<dbReference type="Gene3D" id="3.40.630.30">
    <property type="match status" value="2"/>
</dbReference>
<dbReference type="Pfam" id="PF13480">
    <property type="entry name" value="Acetyltransf_6"/>
    <property type="match status" value="1"/>
</dbReference>
<reference evidence="3" key="1">
    <citation type="journal article" date="2019" name="Int. J. Syst. Evol. Microbiol.">
        <title>The Global Catalogue of Microorganisms (GCM) 10K type strain sequencing project: providing services to taxonomists for standard genome sequencing and annotation.</title>
        <authorList>
            <consortium name="The Broad Institute Genomics Platform"/>
            <consortium name="The Broad Institute Genome Sequencing Center for Infectious Disease"/>
            <person name="Wu L."/>
            <person name="Ma J."/>
        </authorList>
    </citation>
    <scope>NUCLEOTIDE SEQUENCE [LARGE SCALE GENOMIC DNA]</scope>
    <source>
        <strain evidence="3">CGMCC 1.15304</strain>
    </source>
</reference>